<dbReference type="InterPro" id="IPR036097">
    <property type="entry name" value="HisK_dim/P_sf"/>
</dbReference>
<dbReference type="SMART" id="SM00387">
    <property type="entry name" value="HATPase_c"/>
    <property type="match status" value="1"/>
</dbReference>
<evidence type="ECO:0000256" key="7">
    <source>
        <dbReference type="ARBA" id="ARBA00023012"/>
    </source>
</evidence>
<dbReference type="GO" id="GO:0016020">
    <property type="term" value="C:membrane"/>
    <property type="evidence" value="ECO:0007669"/>
    <property type="project" value="UniProtKB-SubCell"/>
</dbReference>
<protein>
    <recommendedName>
        <fullName evidence="3">histidine kinase</fullName>
        <ecNumber evidence="3">2.7.13.3</ecNumber>
    </recommendedName>
</protein>
<dbReference type="Gene3D" id="1.10.287.130">
    <property type="match status" value="1"/>
</dbReference>
<evidence type="ECO:0000256" key="4">
    <source>
        <dbReference type="ARBA" id="ARBA00022553"/>
    </source>
</evidence>
<keyword evidence="4" id="KW-0597">Phosphoprotein</keyword>
<dbReference type="PANTHER" id="PTHR43711:SF1">
    <property type="entry name" value="HISTIDINE KINASE 1"/>
    <property type="match status" value="1"/>
</dbReference>
<dbReference type="Proteomes" id="UP000823910">
    <property type="component" value="Unassembled WGS sequence"/>
</dbReference>
<dbReference type="Gene3D" id="3.30.565.10">
    <property type="entry name" value="Histidine kinase-like ATPase, C-terminal domain"/>
    <property type="match status" value="1"/>
</dbReference>
<reference evidence="9" key="1">
    <citation type="journal article" date="2021" name="PeerJ">
        <title>Extensive microbial diversity within the chicken gut microbiome revealed by metagenomics and culture.</title>
        <authorList>
            <person name="Gilroy R."/>
            <person name="Ravi A."/>
            <person name="Getino M."/>
            <person name="Pursley I."/>
            <person name="Horton D.L."/>
            <person name="Alikhan N.F."/>
            <person name="Baker D."/>
            <person name="Gharbi K."/>
            <person name="Hall N."/>
            <person name="Watson M."/>
            <person name="Adriaenssens E.M."/>
            <person name="Foster-Nyarko E."/>
            <person name="Jarju S."/>
            <person name="Secka A."/>
            <person name="Antonio M."/>
            <person name="Oren A."/>
            <person name="Chaudhuri R.R."/>
            <person name="La Ragione R."/>
            <person name="Hildebrand F."/>
            <person name="Pallen M.J."/>
        </authorList>
    </citation>
    <scope>NUCLEOTIDE SEQUENCE</scope>
    <source>
        <strain evidence="9">CHK180-15479</strain>
    </source>
</reference>
<gene>
    <name evidence="9" type="ORF">H9704_00260</name>
</gene>
<evidence type="ECO:0000259" key="8">
    <source>
        <dbReference type="PROSITE" id="PS50109"/>
    </source>
</evidence>
<keyword evidence="6 9" id="KW-0418">Kinase</keyword>
<dbReference type="InterPro" id="IPR036890">
    <property type="entry name" value="HATPase_C_sf"/>
</dbReference>
<keyword evidence="5" id="KW-0808">Transferase</keyword>
<evidence type="ECO:0000313" key="10">
    <source>
        <dbReference type="Proteomes" id="UP000823910"/>
    </source>
</evidence>
<dbReference type="EC" id="2.7.13.3" evidence="3"/>
<evidence type="ECO:0000256" key="6">
    <source>
        <dbReference type="ARBA" id="ARBA00022777"/>
    </source>
</evidence>
<reference evidence="9" key="2">
    <citation type="submission" date="2021-04" db="EMBL/GenBank/DDBJ databases">
        <authorList>
            <person name="Gilroy R."/>
        </authorList>
    </citation>
    <scope>NUCLEOTIDE SEQUENCE</scope>
    <source>
        <strain evidence="9">CHK180-15479</strain>
    </source>
</reference>
<dbReference type="PROSITE" id="PS50109">
    <property type="entry name" value="HIS_KIN"/>
    <property type="match status" value="1"/>
</dbReference>
<dbReference type="SMART" id="SM00388">
    <property type="entry name" value="HisKA"/>
    <property type="match status" value="1"/>
</dbReference>
<dbReference type="CDD" id="cd00082">
    <property type="entry name" value="HisKA"/>
    <property type="match status" value="1"/>
</dbReference>
<dbReference type="AlphaFoldDB" id="A0A9D2MWK3"/>
<evidence type="ECO:0000256" key="3">
    <source>
        <dbReference type="ARBA" id="ARBA00012438"/>
    </source>
</evidence>
<dbReference type="InterPro" id="IPR003661">
    <property type="entry name" value="HisK_dim/P_dom"/>
</dbReference>
<feature type="domain" description="Histidine kinase" evidence="8">
    <location>
        <begin position="10"/>
        <end position="222"/>
    </location>
</feature>
<evidence type="ECO:0000256" key="5">
    <source>
        <dbReference type="ARBA" id="ARBA00022679"/>
    </source>
</evidence>
<dbReference type="SUPFAM" id="SSF55874">
    <property type="entry name" value="ATPase domain of HSP90 chaperone/DNA topoisomerase II/histidine kinase"/>
    <property type="match status" value="1"/>
</dbReference>
<dbReference type="Pfam" id="PF02518">
    <property type="entry name" value="HATPase_c"/>
    <property type="match status" value="1"/>
</dbReference>
<name>A0A9D2MWK3_9FIRM</name>
<dbReference type="SUPFAM" id="SSF47384">
    <property type="entry name" value="Homodimeric domain of signal transducing histidine kinase"/>
    <property type="match status" value="1"/>
</dbReference>
<evidence type="ECO:0000313" key="9">
    <source>
        <dbReference type="EMBL" id="HJC04593.1"/>
    </source>
</evidence>
<dbReference type="Pfam" id="PF00512">
    <property type="entry name" value="HisKA"/>
    <property type="match status" value="1"/>
</dbReference>
<dbReference type="CDD" id="cd00075">
    <property type="entry name" value="HATPase"/>
    <property type="match status" value="1"/>
</dbReference>
<dbReference type="InterPro" id="IPR004358">
    <property type="entry name" value="Sig_transdc_His_kin-like_C"/>
</dbReference>
<accession>A0A9D2MWK3</accession>
<proteinExistence type="predicted"/>
<dbReference type="PRINTS" id="PR00344">
    <property type="entry name" value="BCTRLSENSOR"/>
</dbReference>
<dbReference type="InterPro" id="IPR003594">
    <property type="entry name" value="HATPase_dom"/>
</dbReference>
<evidence type="ECO:0000256" key="1">
    <source>
        <dbReference type="ARBA" id="ARBA00000085"/>
    </source>
</evidence>
<keyword evidence="7" id="KW-0902">Two-component regulatory system</keyword>
<dbReference type="InterPro" id="IPR050736">
    <property type="entry name" value="Sensor_HK_Regulatory"/>
</dbReference>
<comment type="catalytic activity">
    <reaction evidence="1">
        <text>ATP + protein L-histidine = ADP + protein N-phospho-L-histidine.</text>
        <dbReference type="EC" id="2.7.13.3"/>
    </reaction>
</comment>
<comment type="caution">
    <text evidence="9">The sequence shown here is derived from an EMBL/GenBank/DDBJ whole genome shotgun (WGS) entry which is preliminary data.</text>
</comment>
<dbReference type="PANTHER" id="PTHR43711">
    <property type="entry name" value="TWO-COMPONENT HISTIDINE KINASE"/>
    <property type="match status" value="1"/>
</dbReference>
<sequence>MPSRKAKGRNISHELKTPLAAIEGYALLLEEGGSSPELKEYARKISESSRQLSHMTGNILKLSRLEKQEILSDKELFSLDEQLREAVLSLEPLWNAKNLDIDMELPEVTCYGNRELLYQVWTNIFGNAIKFTDRDGRISASIEETKDNILVIIRDTGIGMTEEARTHIFEKFYQAEESRHGEGSGLGLALAKKIIDLSGGTIRAESCPGRGSSFFVELPGGRGRDRPIKHPAGAVG</sequence>
<dbReference type="FunFam" id="3.30.565.10:FF:000006">
    <property type="entry name" value="Sensor histidine kinase WalK"/>
    <property type="match status" value="1"/>
</dbReference>
<dbReference type="InterPro" id="IPR005467">
    <property type="entry name" value="His_kinase_dom"/>
</dbReference>
<dbReference type="EMBL" id="DWWT01000002">
    <property type="protein sequence ID" value="HJC04593.1"/>
    <property type="molecule type" value="Genomic_DNA"/>
</dbReference>
<dbReference type="GO" id="GO:0000155">
    <property type="term" value="F:phosphorelay sensor kinase activity"/>
    <property type="evidence" value="ECO:0007669"/>
    <property type="project" value="InterPro"/>
</dbReference>
<organism evidence="9 10">
    <name type="scientific">Candidatus Enterocloster excrementipullorum</name>
    <dbReference type="NCBI Taxonomy" id="2838559"/>
    <lineage>
        <taxon>Bacteria</taxon>
        <taxon>Bacillati</taxon>
        <taxon>Bacillota</taxon>
        <taxon>Clostridia</taxon>
        <taxon>Lachnospirales</taxon>
        <taxon>Lachnospiraceae</taxon>
        <taxon>Enterocloster</taxon>
    </lineage>
</organism>
<evidence type="ECO:0000256" key="2">
    <source>
        <dbReference type="ARBA" id="ARBA00004370"/>
    </source>
</evidence>
<comment type="subcellular location">
    <subcellularLocation>
        <location evidence="2">Membrane</location>
    </subcellularLocation>
</comment>